<dbReference type="PANTHER" id="PTHR46747">
    <property type="entry name" value="ALPHA-PROTEIN KINASE 1"/>
    <property type="match status" value="1"/>
</dbReference>
<keyword evidence="1" id="KW-0808">Transferase</keyword>
<keyword evidence="2" id="KW-1185">Reference proteome</keyword>
<keyword evidence="1" id="KW-0418">Kinase</keyword>
<dbReference type="AlphaFoldDB" id="A0A9X0CFV6"/>
<dbReference type="GO" id="GO:0004674">
    <property type="term" value="F:protein serine/threonine kinase activity"/>
    <property type="evidence" value="ECO:0007669"/>
    <property type="project" value="InterPro"/>
</dbReference>
<evidence type="ECO:0000313" key="2">
    <source>
        <dbReference type="Proteomes" id="UP001163046"/>
    </source>
</evidence>
<dbReference type="InterPro" id="IPR043529">
    <property type="entry name" value="ALPK1"/>
</dbReference>
<gene>
    <name evidence="1" type="primary">ALPK1_1</name>
    <name evidence="1" type="ORF">OS493_020884</name>
</gene>
<dbReference type="EMBL" id="MU827790">
    <property type="protein sequence ID" value="KAJ7331181.1"/>
    <property type="molecule type" value="Genomic_DNA"/>
</dbReference>
<dbReference type="OrthoDB" id="301415at2759"/>
<proteinExistence type="predicted"/>
<dbReference type="PANTHER" id="PTHR46747:SF1">
    <property type="entry name" value="ALPHA-PROTEIN KINASE 1"/>
    <property type="match status" value="1"/>
</dbReference>
<protein>
    <submittedName>
        <fullName evidence="1">Alpha-protein kinase 1</fullName>
    </submittedName>
</protein>
<name>A0A9X0CFV6_9CNID</name>
<sequence length="129" mass="14801">MDRFTYWQGISQTTLQLVEYLKANSPTTPIAPQLLIRNVRIMKNAGNLQGAEKVLDELLVQETEIGKWIYKNKQDHHLVSAVCIQIKGDIQYNLGQWSQGAKLLIESLILFRYGFTSQKAFYCCRHGLV</sequence>
<accession>A0A9X0CFV6</accession>
<reference evidence="1" key="1">
    <citation type="submission" date="2023-01" db="EMBL/GenBank/DDBJ databases">
        <title>Genome assembly of the deep-sea coral Lophelia pertusa.</title>
        <authorList>
            <person name="Herrera S."/>
            <person name="Cordes E."/>
        </authorList>
    </citation>
    <scope>NUCLEOTIDE SEQUENCE</scope>
    <source>
        <strain evidence="1">USNM1676648</strain>
        <tissue evidence="1">Polyp</tissue>
    </source>
</reference>
<evidence type="ECO:0000313" key="1">
    <source>
        <dbReference type="EMBL" id="KAJ7331181.1"/>
    </source>
</evidence>
<organism evidence="1 2">
    <name type="scientific">Desmophyllum pertusum</name>
    <dbReference type="NCBI Taxonomy" id="174260"/>
    <lineage>
        <taxon>Eukaryota</taxon>
        <taxon>Metazoa</taxon>
        <taxon>Cnidaria</taxon>
        <taxon>Anthozoa</taxon>
        <taxon>Hexacorallia</taxon>
        <taxon>Scleractinia</taxon>
        <taxon>Caryophylliina</taxon>
        <taxon>Caryophylliidae</taxon>
        <taxon>Desmophyllum</taxon>
    </lineage>
</organism>
<comment type="caution">
    <text evidence="1">The sequence shown here is derived from an EMBL/GenBank/DDBJ whole genome shotgun (WGS) entry which is preliminary data.</text>
</comment>
<dbReference type="Proteomes" id="UP001163046">
    <property type="component" value="Unassembled WGS sequence"/>
</dbReference>